<keyword evidence="5" id="KW-1185">Reference proteome</keyword>
<protein>
    <submittedName>
        <fullName evidence="4">Uncharacterized protein</fullName>
    </submittedName>
</protein>
<accession>A0A852ZSL4</accession>
<comment type="caution">
    <text evidence="4">The sequence shown here is derived from an EMBL/GenBank/DDBJ whole genome shotgun (WGS) entry which is preliminary data.</text>
</comment>
<feature type="region of interest" description="Disordered" evidence="1">
    <location>
        <begin position="451"/>
        <end position="530"/>
    </location>
</feature>
<gene>
    <name evidence="4" type="ORF">FHU37_002336</name>
</gene>
<evidence type="ECO:0000313" key="4">
    <source>
        <dbReference type="EMBL" id="NYI05393.1"/>
    </source>
</evidence>
<evidence type="ECO:0000313" key="5">
    <source>
        <dbReference type="Proteomes" id="UP000567795"/>
    </source>
</evidence>
<feature type="chain" id="PRO_5038845336" evidence="3">
    <location>
        <begin position="40"/>
        <end position="530"/>
    </location>
</feature>
<keyword evidence="2" id="KW-0812">Transmembrane</keyword>
<reference evidence="4 5" key="1">
    <citation type="submission" date="2020-07" db="EMBL/GenBank/DDBJ databases">
        <title>Sequencing the genomes of 1000 actinobacteria strains.</title>
        <authorList>
            <person name="Klenk H.-P."/>
        </authorList>
    </citation>
    <scope>NUCLEOTIDE SEQUENCE [LARGE SCALE GENOMIC DNA]</scope>
    <source>
        <strain evidence="4 5">DSM 42178</strain>
    </source>
</reference>
<organism evidence="4 5">
    <name type="scientific">Allostreptomyces psammosilenae</name>
    <dbReference type="NCBI Taxonomy" id="1892865"/>
    <lineage>
        <taxon>Bacteria</taxon>
        <taxon>Bacillati</taxon>
        <taxon>Actinomycetota</taxon>
        <taxon>Actinomycetes</taxon>
        <taxon>Kitasatosporales</taxon>
        <taxon>Streptomycetaceae</taxon>
        <taxon>Allostreptomyces</taxon>
    </lineage>
</organism>
<evidence type="ECO:0000256" key="1">
    <source>
        <dbReference type="SAM" id="MobiDB-lite"/>
    </source>
</evidence>
<feature type="compositionally biased region" description="Gly residues" evidence="1">
    <location>
        <begin position="452"/>
        <end position="499"/>
    </location>
</feature>
<keyword evidence="3" id="KW-0732">Signal</keyword>
<dbReference type="EMBL" id="JACBZD010000001">
    <property type="protein sequence ID" value="NYI05393.1"/>
    <property type="molecule type" value="Genomic_DNA"/>
</dbReference>
<dbReference type="Proteomes" id="UP000567795">
    <property type="component" value="Unassembled WGS sequence"/>
</dbReference>
<feature type="signal peptide" evidence="3">
    <location>
        <begin position="1"/>
        <end position="39"/>
    </location>
</feature>
<evidence type="ECO:0000256" key="3">
    <source>
        <dbReference type="SAM" id="SignalP"/>
    </source>
</evidence>
<dbReference type="RefSeq" id="WP_179814136.1">
    <property type="nucleotide sequence ID" value="NZ_JACBZD010000001.1"/>
</dbReference>
<name>A0A852ZSL4_9ACTN</name>
<sequence>MDHRGTARRRRGGRWRTALPALLAAGLALPLGGPAVGVAAEGEGPDGGAAAPYALHGEPVEGTNTTAGAPRLTRGAYLDDIAPGETLYYEMSLEADDTVLASATLVPGPGSEVDGSDGVEIFFSRPDGTSCGSEGPTDFSDLDFAAPITATAGRSLREGAVETCTHAGVYLLTVTRSGPNEPGFDADAYPLEITVTEEPALAAGSSPGPAATEVPEEPPVATDLPEEVAGGEGFATAAPLLAATRTGDSAVRVDALAAGESRFYRVPVDWAQSLAYTVEFAGVAGAADAGERADVAVQLFNPARQRVGYPETAYYDGDPEQVNGVTVPVAHANREEYAPDTKPMRFAGWYYLQVSLSPSVARVLGDGASLGVTLRAVVSGEAAAEPGYAEPLEQYGLGVTEESWQGIRGGDGASGTSAGPSALRLAGFVSLAAGVALAAVVAVLAVRRRGGAGRAGRGHGGGHGSGRGGGGGHGHGHGHGGSVHGIGLGHAGGHGGGTGRSFPGQGHPGPGGVGVTGYGPTPGGGAYPAS</sequence>
<keyword evidence="2" id="KW-0472">Membrane</keyword>
<feature type="compositionally biased region" description="Gly residues" evidence="1">
    <location>
        <begin position="506"/>
        <end position="530"/>
    </location>
</feature>
<evidence type="ECO:0000256" key="2">
    <source>
        <dbReference type="SAM" id="Phobius"/>
    </source>
</evidence>
<keyword evidence="2" id="KW-1133">Transmembrane helix</keyword>
<feature type="transmembrane region" description="Helical" evidence="2">
    <location>
        <begin position="425"/>
        <end position="446"/>
    </location>
</feature>
<dbReference type="AlphaFoldDB" id="A0A852ZSL4"/>
<proteinExistence type="predicted"/>